<keyword evidence="4" id="KW-0053">Apoptosis</keyword>
<keyword evidence="3" id="KW-0808">Transferase</keyword>
<name>A0A6C0JC05_9ZZZZ</name>
<dbReference type="InterPro" id="IPR000608">
    <property type="entry name" value="UBC"/>
</dbReference>
<keyword evidence="7" id="KW-0067">ATP-binding</keyword>
<keyword evidence="2" id="KW-0963">Cytoplasm</keyword>
<dbReference type="SUPFAM" id="SSF54495">
    <property type="entry name" value="UBC-like"/>
    <property type="match status" value="1"/>
</dbReference>
<dbReference type="GO" id="GO:0016740">
    <property type="term" value="F:transferase activity"/>
    <property type="evidence" value="ECO:0007669"/>
    <property type="project" value="UniProtKB-KW"/>
</dbReference>
<sequence>MSSGKKKIITKETIKRLVADIKDIRKNPLTDHGIYYNHDSDDMLKGYAMIIGPEDTPYEGGYYFFKFKFPSNYPHAPPKVSFYTNGYNIRMHPNLYKNKKVCLSILNTWHGESWTGCQTISSILLTICSILTENPLLHEPGVSKSHIDVESYNQIINFMNIKIATIEVLASTSLIKKGFKDLLDIARDNFLENYNKKLEIFEKAKQKYCQYTDSLEYEPTYIVTNLYTMQVKIDYNKLKKLLEDAQLNAKEVIKVK</sequence>
<dbReference type="SMART" id="SM00212">
    <property type="entry name" value="UBCc"/>
    <property type="match status" value="1"/>
</dbReference>
<feature type="domain" description="UBC core" evidence="12">
    <location>
        <begin position="12"/>
        <end position="173"/>
    </location>
</feature>
<evidence type="ECO:0000256" key="1">
    <source>
        <dbReference type="ARBA" id="ARBA00004496"/>
    </source>
</evidence>
<evidence type="ECO:0000256" key="9">
    <source>
        <dbReference type="ARBA" id="ARBA00041798"/>
    </source>
</evidence>
<dbReference type="PROSITE" id="PS50127">
    <property type="entry name" value="UBC_2"/>
    <property type="match status" value="1"/>
</dbReference>
<dbReference type="PANTHER" id="PTHR46116:SF26">
    <property type="entry name" value="UBIQUITIN-CONJUGATING ENZYME E2 Z"/>
    <property type="match status" value="1"/>
</dbReference>
<dbReference type="PANTHER" id="PTHR46116">
    <property type="entry name" value="(E3-INDEPENDENT) E2 UBIQUITIN-CONJUGATING ENZYME"/>
    <property type="match status" value="1"/>
</dbReference>
<dbReference type="InterPro" id="IPR016135">
    <property type="entry name" value="UBQ-conjugating_enzyme/RWD"/>
</dbReference>
<evidence type="ECO:0000256" key="4">
    <source>
        <dbReference type="ARBA" id="ARBA00022703"/>
    </source>
</evidence>
<evidence type="ECO:0000256" key="6">
    <source>
        <dbReference type="ARBA" id="ARBA00022786"/>
    </source>
</evidence>
<evidence type="ECO:0000256" key="10">
    <source>
        <dbReference type="ARBA" id="ARBA00042316"/>
    </source>
</evidence>
<dbReference type="GO" id="GO:0043066">
    <property type="term" value="P:negative regulation of apoptotic process"/>
    <property type="evidence" value="ECO:0007669"/>
    <property type="project" value="TreeGrafter"/>
</dbReference>
<evidence type="ECO:0000256" key="8">
    <source>
        <dbReference type="ARBA" id="ARBA00039894"/>
    </source>
</evidence>
<keyword evidence="5" id="KW-0547">Nucleotide-binding</keyword>
<accession>A0A6C0JC05</accession>
<dbReference type="GO" id="GO:0006915">
    <property type="term" value="P:apoptotic process"/>
    <property type="evidence" value="ECO:0007669"/>
    <property type="project" value="UniProtKB-KW"/>
</dbReference>
<evidence type="ECO:0000259" key="12">
    <source>
        <dbReference type="PROSITE" id="PS50127"/>
    </source>
</evidence>
<dbReference type="Gene3D" id="3.10.110.10">
    <property type="entry name" value="Ubiquitin Conjugating Enzyme"/>
    <property type="match status" value="1"/>
</dbReference>
<dbReference type="GO" id="GO:0005737">
    <property type="term" value="C:cytoplasm"/>
    <property type="evidence" value="ECO:0007669"/>
    <property type="project" value="UniProtKB-SubCell"/>
</dbReference>
<evidence type="ECO:0000256" key="2">
    <source>
        <dbReference type="ARBA" id="ARBA00022490"/>
    </source>
</evidence>
<dbReference type="GO" id="GO:0005524">
    <property type="term" value="F:ATP binding"/>
    <property type="evidence" value="ECO:0007669"/>
    <property type="project" value="UniProtKB-KW"/>
</dbReference>
<protein>
    <recommendedName>
        <fullName evidence="8">Ubiquitin-conjugating enzyme E2 Z</fullName>
    </recommendedName>
    <alternativeName>
        <fullName evidence="9">E2 ubiquitin-conjugating enzyme Z</fullName>
    </alternativeName>
    <alternativeName>
        <fullName evidence="11">Ubiquitin carrier protein Z</fullName>
    </alternativeName>
    <alternativeName>
        <fullName evidence="10">Ubiquitin-protein ligase Z</fullName>
    </alternativeName>
</protein>
<dbReference type="GO" id="GO:0005634">
    <property type="term" value="C:nucleus"/>
    <property type="evidence" value="ECO:0007669"/>
    <property type="project" value="TreeGrafter"/>
</dbReference>
<organism evidence="13">
    <name type="scientific">viral metagenome</name>
    <dbReference type="NCBI Taxonomy" id="1070528"/>
    <lineage>
        <taxon>unclassified sequences</taxon>
        <taxon>metagenomes</taxon>
        <taxon>organismal metagenomes</taxon>
    </lineage>
</organism>
<evidence type="ECO:0000256" key="3">
    <source>
        <dbReference type="ARBA" id="ARBA00022679"/>
    </source>
</evidence>
<dbReference type="AlphaFoldDB" id="A0A6C0JC05"/>
<dbReference type="EMBL" id="MN740367">
    <property type="protein sequence ID" value="QHU02883.1"/>
    <property type="molecule type" value="Genomic_DNA"/>
</dbReference>
<evidence type="ECO:0000313" key="13">
    <source>
        <dbReference type="EMBL" id="QHU02883.1"/>
    </source>
</evidence>
<dbReference type="GO" id="GO:0004869">
    <property type="term" value="F:cysteine-type endopeptidase inhibitor activity"/>
    <property type="evidence" value="ECO:0007669"/>
    <property type="project" value="TreeGrafter"/>
</dbReference>
<keyword evidence="6" id="KW-0833">Ubl conjugation pathway</keyword>
<proteinExistence type="predicted"/>
<evidence type="ECO:0000256" key="11">
    <source>
        <dbReference type="ARBA" id="ARBA00042401"/>
    </source>
</evidence>
<evidence type="ECO:0000256" key="7">
    <source>
        <dbReference type="ARBA" id="ARBA00022840"/>
    </source>
</evidence>
<reference evidence="13" key="1">
    <citation type="journal article" date="2020" name="Nature">
        <title>Giant virus diversity and host interactions through global metagenomics.</title>
        <authorList>
            <person name="Schulz F."/>
            <person name="Roux S."/>
            <person name="Paez-Espino D."/>
            <person name="Jungbluth S."/>
            <person name="Walsh D.A."/>
            <person name="Denef V.J."/>
            <person name="McMahon K.D."/>
            <person name="Konstantinidis K.T."/>
            <person name="Eloe-Fadrosh E.A."/>
            <person name="Kyrpides N.C."/>
            <person name="Woyke T."/>
        </authorList>
    </citation>
    <scope>NUCLEOTIDE SEQUENCE</scope>
    <source>
        <strain evidence="13">GVMAG-M-3300025890-48</strain>
    </source>
</reference>
<comment type="subcellular location">
    <subcellularLocation>
        <location evidence="1">Cytoplasm</location>
    </subcellularLocation>
</comment>
<evidence type="ECO:0000256" key="5">
    <source>
        <dbReference type="ARBA" id="ARBA00022741"/>
    </source>
</evidence>
<dbReference type="Pfam" id="PF00179">
    <property type="entry name" value="UQ_con"/>
    <property type="match status" value="1"/>
</dbReference>